<feature type="domain" description="N-acetyltransferase" evidence="1">
    <location>
        <begin position="1"/>
        <end position="102"/>
    </location>
</feature>
<dbReference type="RefSeq" id="WP_227708057.1">
    <property type="nucleotide sequence ID" value="NZ_JAJEQX010000018.1"/>
</dbReference>
<dbReference type="PROSITE" id="PS51729">
    <property type="entry name" value="GNAT_YJDJ"/>
    <property type="match status" value="1"/>
</dbReference>
<reference evidence="3 4" key="1">
    <citation type="submission" date="2021-10" db="EMBL/GenBank/DDBJ databases">
        <title>Anaerobic single-cell dispensing facilitates the cultivation of human gut bacteria.</title>
        <authorList>
            <person name="Afrizal A."/>
        </authorList>
    </citation>
    <scope>NUCLEOTIDE SEQUENCE [LARGE SCALE GENOMIC DNA]</scope>
    <source>
        <strain evidence="3 4">CLA-AA-H200</strain>
    </source>
</reference>
<evidence type="ECO:0000259" key="2">
    <source>
        <dbReference type="PROSITE" id="PS51729"/>
    </source>
</evidence>
<evidence type="ECO:0000313" key="3">
    <source>
        <dbReference type="EMBL" id="MCC2254852.1"/>
    </source>
</evidence>
<dbReference type="Proteomes" id="UP001198151">
    <property type="component" value="Unassembled WGS sequence"/>
</dbReference>
<dbReference type="InterPro" id="IPR045057">
    <property type="entry name" value="Gcn5-rel_NAT"/>
</dbReference>
<evidence type="ECO:0000313" key="4">
    <source>
        <dbReference type="Proteomes" id="UP001198151"/>
    </source>
</evidence>
<keyword evidence="4" id="KW-1185">Reference proteome</keyword>
<organism evidence="3 4">
    <name type="scientific">Ruminococcus turbiniformis</name>
    <dbReference type="NCBI Taxonomy" id="2881258"/>
    <lineage>
        <taxon>Bacteria</taxon>
        <taxon>Bacillati</taxon>
        <taxon>Bacillota</taxon>
        <taxon>Clostridia</taxon>
        <taxon>Eubacteriales</taxon>
        <taxon>Oscillospiraceae</taxon>
        <taxon>Ruminococcus</taxon>
    </lineage>
</organism>
<feature type="domain" description="N-acetyltransferase" evidence="2">
    <location>
        <begin position="13"/>
        <end position="101"/>
    </location>
</feature>
<comment type="caution">
    <text evidence="3">The sequence shown here is derived from an EMBL/GenBank/DDBJ whole genome shotgun (WGS) entry which is preliminary data.</text>
</comment>
<dbReference type="InterPro" id="IPR000182">
    <property type="entry name" value="GNAT_dom"/>
</dbReference>
<protein>
    <submittedName>
        <fullName evidence="3">N-acetyltransferase</fullName>
    </submittedName>
</protein>
<dbReference type="PROSITE" id="PS51186">
    <property type="entry name" value="GNAT"/>
    <property type="match status" value="1"/>
</dbReference>
<dbReference type="Pfam" id="PF14542">
    <property type="entry name" value="Acetyltransf_CG"/>
    <property type="match status" value="1"/>
</dbReference>
<evidence type="ECO:0000259" key="1">
    <source>
        <dbReference type="PROSITE" id="PS51186"/>
    </source>
</evidence>
<proteinExistence type="predicted"/>
<gene>
    <name evidence="3" type="ORF">LKD70_10555</name>
</gene>
<dbReference type="EMBL" id="JAJEQX010000018">
    <property type="protein sequence ID" value="MCC2254852.1"/>
    <property type="molecule type" value="Genomic_DNA"/>
</dbReference>
<dbReference type="InterPro" id="IPR016181">
    <property type="entry name" value="Acyl_CoA_acyltransferase"/>
</dbReference>
<name>A0ABS8FY08_9FIRM</name>
<sequence>MYTQTRKETPKMNFKHNENQIALYSEDGTLTAEITFPYIDSETVNINHTFVDSSLRGQGIAGKLMEELTADLKSRNLKAVPTCSYAAGWFEKHPEYQDLVKK</sequence>
<dbReference type="InterPro" id="IPR031165">
    <property type="entry name" value="GNAT_YJDJ"/>
</dbReference>
<dbReference type="CDD" id="cd04301">
    <property type="entry name" value="NAT_SF"/>
    <property type="match status" value="1"/>
</dbReference>
<dbReference type="Gene3D" id="3.40.630.30">
    <property type="match status" value="1"/>
</dbReference>
<dbReference type="PANTHER" id="PTHR31435">
    <property type="entry name" value="PROTEIN NATD1"/>
    <property type="match status" value="1"/>
</dbReference>
<accession>A0ABS8FY08</accession>
<dbReference type="PANTHER" id="PTHR31435:SF10">
    <property type="entry name" value="BSR4717 PROTEIN"/>
    <property type="match status" value="1"/>
</dbReference>
<dbReference type="SUPFAM" id="SSF55729">
    <property type="entry name" value="Acyl-CoA N-acyltransferases (Nat)"/>
    <property type="match status" value="1"/>
</dbReference>